<feature type="transmembrane region" description="Helical" evidence="6">
    <location>
        <begin position="74"/>
        <end position="95"/>
    </location>
</feature>
<feature type="transmembrane region" description="Helical" evidence="6">
    <location>
        <begin position="193"/>
        <end position="214"/>
    </location>
</feature>
<keyword evidence="4 6" id="KW-1133">Transmembrane helix</keyword>
<dbReference type="AlphaFoldDB" id="A0A814DRU5"/>
<dbReference type="OrthoDB" id="3648309at2759"/>
<accession>A0A814DRU5</accession>
<evidence type="ECO:0000313" key="10">
    <source>
        <dbReference type="EMBL" id="CAF3892696.1"/>
    </source>
</evidence>
<evidence type="ECO:0000313" key="7">
    <source>
        <dbReference type="EMBL" id="CAF0959418.1"/>
    </source>
</evidence>
<gene>
    <name evidence="10" type="ORF">FNK824_LOCUS20145</name>
    <name evidence="9" type="ORF">OTI717_LOCUS14979</name>
    <name evidence="7" type="ORF">RFH988_LOCUS12059</name>
    <name evidence="8" type="ORF">SEV965_LOCUS13716</name>
</gene>
<evidence type="ECO:0000256" key="1">
    <source>
        <dbReference type="ARBA" id="ARBA00004141"/>
    </source>
</evidence>
<feature type="transmembrane region" description="Helical" evidence="6">
    <location>
        <begin position="139"/>
        <end position="156"/>
    </location>
</feature>
<keyword evidence="5 6" id="KW-0472">Membrane</keyword>
<evidence type="ECO:0000313" key="8">
    <source>
        <dbReference type="EMBL" id="CAF1058384.1"/>
    </source>
</evidence>
<organism evidence="7 11">
    <name type="scientific">Rotaria sordida</name>
    <dbReference type="NCBI Taxonomy" id="392033"/>
    <lineage>
        <taxon>Eukaryota</taxon>
        <taxon>Metazoa</taxon>
        <taxon>Spiralia</taxon>
        <taxon>Gnathifera</taxon>
        <taxon>Rotifera</taxon>
        <taxon>Eurotatoria</taxon>
        <taxon>Bdelloidea</taxon>
        <taxon>Philodinida</taxon>
        <taxon>Philodinidae</taxon>
        <taxon>Rotaria</taxon>
    </lineage>
</organism>
<evidence type="ECO:0000256" key="2">
    <source>
        <dbReference type="ARBA" id="ARBA00005587"/>
    </source>
</evidence>
<reference evidence="7" key="1">
    <citation type="submission" date="2021-02" db="EMBL/GenBank/DDBJ databases">
        <authorList>
            <person name="Nowell W R."/>
        </authorList>
    </citation>
    <scope>NUCLEOTIDE SEQUENCE</scope>
</reference>
<evidence type="ECO:0000256" key="6">
    <source>
        <dbReference type="SAM" id="Phobius"/>
    </source>
</evidence>
<dbReference type="EMBL" id="CAJOAX010001722">
    <property type="protein sequence ID" value="CAF3740350.1"/>
    <property type="molecule type" value="Genomic_DNA"/>
</dbReference>
<dbReference type="InterPro" id="IPR051633">
    <property type="entry name" value="AceTr"/>
</dbReference>
<comment type="subcellular location">
    <subcellularLocation>
        <location evidence="1">Membrane</location>
        <topology evidence="1">Multi-pass membrane protein</topology>
    </subcellularLocation>
</comment>
<sequence>MSHHQQQYDNIDIQIRSSYERFLEFERLMKMYPPSLSQNFNPTPLGLCAFALTTFVLSMYNAGVAVPVTASHGVVMGLALFYGGLIQLLAGLLEFRVGNNFGALAFCSYGGFWLGLASLYIGSFNFLGNYSSDVQEKALGVFFLGWTIFTAAMFISSFRTNLALVALFFFLTLTFILLTASKFQLGHLNLQRAAGAFGILTASIAWYAAFASLLKRGVNSYFSLPVYDLAPHSPLIITNEPSTNTRTQKI</sequence>
<name>A0A814DRU5_9BILA</name>
<comment type="similarity">
    <text evidence="2">Belongs to the acetate uptake transporter (AceTr) (TC 2.A.96) family.</text>
</comment>
<dbReference type="Pfam" id="PF01184">
    <property type="entry name" value="Gpr1_Fun34_YaaH"/>
    <property type="match status" value="1"/>
</dbReference>
<dbReference type="EMBL" id="CAJOBE010003645">
    <property type="protein sequence ID" value="CAF3892696.1"/>
    <property type="molecule type" value="Genomic_DNA"/>
</dbReference>
<dbReference type="Proteomes" id="UP000663882">
    <property type="component" value="Unassembled WGS sequence"/>
</dbReference>
<feature type="transmembrane region" description="Helical" evidence="6">
    <location>
        <begin position="162"/>
        <end position="181"/>
    </location>
</feature>
<evidence type="ECO:0000313" key="9">
    <source>
        <dbReference type="EMBL" id="CAF3740350.1"/>
    </source>
</evidence>
<dbReference type="NCBIfam" id="NF038013">
    <property type="entry name" value="AceTr_1"/>
    <property type="match status" value="1"/>
</dbReference>
<dbReference type="PANTHER" id="PTHR31123:SF1">
    <property type="entry name" value="ACCUMULATION OF DYADS PROTEIN 2-RELATED"/>
    <property type="match status" value="1"/>
</dbReference>
<dbReference type="PANTHER" id="PTHR31123">
    <property type="entry name" value="ACCUMULATION OF DYADS PROTEIN 2-RELATED"/>
    <property type="match status" value="1"/>
</dbReference>
<proteinExistence type="inferred from homology"/>
<dbReference type="Proteomes" id="UP000663889">
    <property type="component" value="Unassembled WGS sequence"/>
</dbReference>
<dbReference type="EMBL" id="CAJNOO010000494">
    <property type="protein sequence ID" value="CAF0959418.1"/>
    <property type="molecule type" value="Genomic_DNA"/>
</dbReference>
<evidence type="ECO:0000313" key="11">
    <source>
        <dbReference type="Proteomes" id="UP000663882"/>
    </source>
</evidence>
<dbReference type="Proteomes" id="UP000663823">
    <property type="component" value="Unassembled WGS sequence"/>
</dbReference>
<dbReference type="Proteomes" id="UP000663874">
    <property type="component" value="Unassembled WGS sequence"/>
</dbReference>
<keyword evidence="3 6" id="KW-0812">Transmembrane</keyword>
<protein>
    <submittedName>
        <fullName evidence="7">Uncharacterized protein</fullName>
    </submittedName>
</protein>
<feature type="transmembrane region" description="Helical" evidence="6">
    <location>
        <begin position="101"/>
        <end position="127"/>
    </location>
</feature>
<dbReference type="GO" id="GO:0005886">
    <property type="term" value="C:plasma membrane"/>
    <property type="evidence" value="ECO:0007669"/>
    <property type="project" value="TreeGrafter"/>
</dbReference>
<comment type="caution">
    <text evidence="7">The sequence shown here is derived from an EMBL/GenBank/DDBJ whole genome shotgun (WGS) entry which is preliminary data.</text>
</comment>
<feature type="transmembrane region" description="Helical" evidence="6">
    <location>
        <begin position="43"/>
        <end position="62"/>
    </location>
</feature>
<dbReference type="InterPro" id="IPR000791">
    <property type="entry name" value="Gpr1/Fun34/SatP-like"/>
</dbReference>
<dbReference type="EMBL" id="CAJNOU010000657">
    <property type="protein sequence ID" value="CAF1058384.1"/>
    <property type="molecule type" value="Genomic_DNA"/>
</dbReference>
<dbReference type="GO" id="GO:0015123">
    <property type="term" value="F:acetate transmembrane transporter activity"/>
    <property type="evidence" value="ECO:0007669"/>
    <property type="project" value="TreeGrafter"/>
</dbReference>
<evidence type="ECO:0000256" key="4">
    <source>
        <dbReference type="ARBA" id="ARBA00022989"/>
    </source>
</evidence>
<evidence type="ECO:0000256" key="5">
    <source>
        <dbReference type="ARBA" id="ARBA00023136"/>
    </source>
</evidence>
<evidence type="ECO:0000256" key="3">
    <source>
        <dbReference type="ARBA" id="ARBA00022692"/>
    </source>
</evidence>